<dbReference type="STRING" id="316067.Geob_3712"/>
<feature type="compositionally biased region" description="Basic and acidic residues" evidence="7">
    <location>
        <begin position="284"/>
        <end position="296"/>
    </location>
</feature>
<name>B9M730_GEODF</name>
<dbReference type="HOGENOM" id="CLU_034646_1_2_7"/>
<evidence type="ECO:0000313" key="9">
    <source>
        <dbReference type="EMBL" id="ACM22051.1"/>
    </source>
</evidence>
<dbReference type="EMBL" id="CP001390">
    <property type="protein sequence ID" value="ACM22051.1"/>
    <property type="molecule type" value="Genomic_DNA"/>
</dbReference>
<evidence type="ECO:0000256" key="5">
    <source>
        <dbReference type="ARBA" id="ARBA00023235"/>
    </source>
</evidence>
<dbReference type="Proteomes" id="UP000007721">
    <property type="component" value="Chromosome"/>
</dbReference>
<dbReference type="PROSITE" id="PS50198">
    <property type="entry name" value="PPIC_PPIASE_2"/>
    <property type="match status" value="1"/>
</dbReference>
<dbReference type="Gene3D" id="1.10.8.1040">
    <property type="match status" value="1"/>
</dbReference>
<organism evidence="9 10">
    <name type="scientific">Geotalea daltonii (strain DSM 22248 / JCM 15807 / FRC-32)</name>
    <name type="common">Geobacter daltonii</name>
    <dbReference type="NCBI Taxonomy" id="316067"/>
    <lineage>
        <taxon>Bacteria</taxon>
        <taxon>Pseudomonadati</taxon>
        <taxon>Thermodesulfobacteriota</taxon>
        <taxon>Desulfuromonadia</taxon>
        <taxon>Geobacterales</taxon>
        <taxon>Geobacteraceae</taxon>
        <taxon>Geotalea</taxon>
    </lineage>
</organism>
<dbReference type="InterPro" id="IPR050245">
    <property type="entry name" value="PrsA_foldase"/>
</dbReference>
<dbReference type="Pfam" id="PF13624">
    <property type="entry name" value="SurA_N_3"/>
    <property type="match status" value="1"/>
</dbReference>
<keyword evidence="4 6" id="KW-0697">Rotamase</keyword>
<accession>B9M730</accession>
<dbReference type="GO" id="GO:0003755">
    <property type="term" value="F:peptidyl-prolyl cis-trans isomerase activity"/>
    <property type="evidence" value="ECO:0007669"/>
    <property type="project" value="UniProtKB-KW"/>
</dbReference>
<dbReference type="PANTHER" id="PTHR47245">
    <property type="entry name" value="PEPTIDYLPROLYL ISOMERASE"/>
    <property type="match status" value="1"/>
</dbReference>
<evidence type="ECO:0000256" key="3">
    <source>
        <dbReference type="ARBA" id="ARBA00022729"/>
    </source>
</evidence>
<sequence length="308" mass="33815">MNYRQTGKLFFVALCITAVFGCKGQTGTGAKEEKKSGPVLAEVNGSTITGSDFNKEVEALPPYLKPMAETVEGKKELLDTMVVRELILQQAKKDGIDKSQAVADKLEELKNRIIVEAFLKKKVEEQAKIGDAELQDFYNKNKEKFRTGEQVRASHILVKTEPEAQEILKQLKAGGNFEELAKKQSIDAAAAKGGDLGWFGKGSMLPEFENAVFGLKEGATSGIVQTKYGYHIIKLTGKRPAGVRPLDEVKEQIKAAILPEKQQEVFKKLKEDLKKGAKVTVKEDALKTLDGEKPADKSNAQPPAPDKK</sequence>
<keyword evidence="10" id="KW-1185">Reference proteome</keyword>
<evidence type="ECO:0000256" key="6">
    <source>
        <dbReference type="PROSITE-ProRule" id="PRU00278"/>
    </source>
</evidence>
<evidence type="ECO:0000256" key="1">
    <source>
        <dbReference type="ARBA" id="ARBA00000971"/>
    </source>
</evidence>
<evidence type="ECO:0000313" key="10">
    <source>
        <dbReference type="Proteomes" id="UP000007721"/>
    </source>
</evidence>
<dbReference type="Pfam" id="PF13145">
    <property type="entry name" value="Rotamase_2"/>
    <property type="match status" value="1"/>
</dbReference>
<dbReference type="SUPFAM" id="SSF54534">
    <property type="entry name" value="FKBP-like"/>
    <property type="match status" value="1"/>
</dbReference>
<dbReference type="RefSeq" id="WP_012648777.1">
    <property type="nucleotide sequence ID" value="NC_011979.1"/>
</dbReference>
<comment type="catalytic activity">
    <reaction evidence="1">
        <text>[protein]-peptidylproline (omega=180) = [protein]-peptidylproline (omega=0)</text>
        <dbReference type="Rhea" id="RHEA:16237"/>
        <dbReference type="Rhea" id="RHEA-COMP:10747"/>
        <dbReference type="Rhea" id="RHEA-COMP:10748"/>
        <dbReference type="ChEBI" id="CHEBI:83833"/>
        <dbReference type="ChEBI" id="CHEBI:83834"/>
        <dbReference type="EC" id="5.2.1.8"/>
    </reaction>
</comment>
<dbReference type="InterPro" id="IPR046357">
    <property type="entry name" value="PPIase_dom_sf"/>
</dbReference>
<dbReference type="SUPFAM" id="SSF109998">
    <property type="entry name" value="Triger factor/SurA peptide-binding domain-like"/>
    <property type="match status" value="1"/>
</dbReference>
<reference evidence="9 10" key="1">
    <citation type="submission" date="2009-01" db="EMBL/GenBank/DDBJ databases">
        <title>Complete sequence of Geobacter sp. FRC-32.</title>
        <authorList>
            <consortium name="US DOE Joint Genome Institute"/>
            <person name="Lucas S."/>
            <person name="Copeland A."/>
            <person name="Lapidus A."/>
            <person name="Glavina del Rio T."/>
            <person name="Dalin E."/>
            <person name="Tice H."/>
            <person name="Bruce D."/>
            <person name="Goodwin L."/>
            <person name="Pitluck S."/>
            <person name="Saunders E."/>
            <person name="Brettin T."/>
            <person name="Detter J.C."/>
            <person name="Han C."/>
            <person name="Larimer F."/>
            <person name="Land M."/>
            <person name="Hauser L."/>
            <person name="Kyrpides N."/>
            <person name="Ovchinnikova G."/>
            <person name="Kostka J."/>
            <person name="Richardson P."/>
        </authorList>
    </citation>
    <scope>NUCLEOTIDE SEQUENCE [LARGE SCALE GENOMIC DNA]</scope>
    <source>
        <strain evidence="10">DSM 22248 / JCM 15807 / FRC-32</strain>
    </source>
</reference>
<feature type="domain" description="PpiC" evidence="8">
    <location>
        <begin position="148"/>
        <end position="237"/>
    </location>
</feature>
<dbReference type="InterPro" id="IPR027304">
    <property type="entry name" value="Trigger_fact/SurA_dom_sf"/>
</dbReference>
<dbReference type="InterPro" id="IPR000297">
    <property type="entry name" value="PPIase_PpiC"/>
</dbReference>
<keyword evidence="3" id="KW-0732">Signal</keyword>
<dbReference type="Gene3D" id="3.10.50.40">
    <property type="match status" value="1"/>
</dbReference>
<keyword evidence="9" id="KW-0449">Lipoprotein</keyword>
<evidence type="ECO:0000256" key="2">
    <source>
        <dbReference type="ARBA" id="ARBA00013194"/>
    </source>
</evidence>
<evidence type="ECO:0000259" key="8">
    <source>
        <dbReference type="PROSITE" id="PS50198"/>
    </source>
</evidence>
<dbReference type="OrthoDB" id="14196at2"/>
<evidence type="ECO:0000256" key="7">
    <source>
        <dbReference type="SAM" id="MobiDB-lite"/>
    </source>
</evidence>
<dbReference type="PROSITE" id="PS51257">
    <property type="entry name" value="PROKAR_LIPOPROTEIN"/>
    <property type="match status" value="1"/>
</dbReference>
<dbReference type="KEGG" id="geo:Geob_3712"/>
<keyword evidence="5 6" id="KW-0413">Isomerase</keyword>
<gene>
    <name evidence="9" type="ordered locus">Geob_3712</name>
</gene>
<protein>
    <recommendedName>
        <fullName evidence="2">peptidylprolyl isomerase</fullName>
        <ecNumber evidence="2">5.2.1.8</ecNumber>
    </recommendedName>
</protein>
<dbReference type="EC" id="5.2.1.8" evidence="2"/>
<proteinExistence type="predicted"/>
<evidence type="ECO:0000256" key="4">
    <source>
        <dbReference type="ARBA" id="ARBA00023110"/>
    </source>
</evidence>
<dbReference type="PANTHER" id="PTHR47245:SF1">
    <property type="entry name" value="FOLDASE PROTEIN PRSA"/>
    <property type="match status" value="1"/>
</dbReference>
<dbReference type="eggNOG" id="COG0760">
    <property type="taxonomic scope" value="Bacteria"/>
</dbReference>
<dbReference type="AlphaFoldDB" id="B9M730"/>
<feature type="region of interest" description="Disordered" evidence="7">
    <location>
        <begin position="284"/>
        <end position="308"/>
    </location>
</feature>